<evidence type="ECO:0000259" key="2">
    <source>
        <dbReference type="SMART" id="SM00355"/>
    </source>
</evidence>
<dbReference type="Proteomes" id="UP000308133">
    <property type="component" value="Unassembled WGS sequence"/>
</dbReference>
<dbReference type="SMART" id="SM00355">
    <property type="entry name" value="ZnF_C2H2"/>
    <property type="match status" value="4"/>
</dbReference>
<feature type="domain" description="C2H2-type" evidence="2">
    <location>
        <begin position="372"/>
        <end position="403"/>
    </location>
</feature>
<feature type="region of interest" description="Disordered" evidence="1">
    <location>
        <begin position="103"/>
        <end position="141"/>
    </location>
</feature>
<evidence type="ECO:0000256" key="1">
    <source>
        <dbReference type="SAM" id="MobiDB-lite"/>
    </source>
</evidence>
<dbReference type="AlphaFoldDB" id="A0A4U7AT66"/>
<gene>
    <name evidence="3" type="ORF">C1H76_9025</name>
</gene>
<feature type="compositionally biased region" description="Low complexity" evidence="1">
    <location>
        <begin position="112"/>
        <end position="135"/>
    </location>
</feature>
<evidence type="ECO:0000313" key="3">
    <source>
        <dbReference type="EMBL" id="TKX18764.1"/>
    </source>
</evidence>
<reference evidence="3 4" key="1">
    <citation type="submission" date="2018-02" db="EMBL/GenBank/DDBJ databases">
        <title>Draft genome sequences of Elsinoe sp., causing black scab on jojoba.</title>
        <authorList>
            <person name="Stodart B."/>
            <person name="Jeffress S."/>
            <person name="Ash G."/>
            <person name="Arun Chinnappa K."/>
        </authorList>
    </citation>
    <scope>NUCLEOTIDE SEQUENCE [LARGE SCALE GENOMIC DNA]</scope>
    <source>
        <strain evidence="3 4">Hillstone_2</strain>
    </source>
</reference>
<dbReference type="InterPro" id="IPR013087">
    <property type="entry name" value="Znf_C2H2_type"/>
</dbReference>
<feature type="domain" description="C2H2-type" evidence="2">
    <location>
        <begin position="340"/>
        <end position="364"/>
    </location>
</feature>
<accession>A0A4U7AT66</accession>
<organism evidence="3 4">
    <name type="scientific">Elsinoe australis</name>
    <dbReference type="NCBI Taxonomy" id="40998"/>
    <lineage>
        <taxon>Eukaryota</taxon>
        <taxon>Fungi</taxon>
        <taxon>Dikarya</taxon>
        <taxon>Ascomycota</taxon>
        <taxon>Pezizomycotina</taxon>
        <taxon>Dothideomycetes</taxon>
        <taxon>Dothideomycetidae</taxon>
        <taxon>Myriangiales</taxon>
        <taxon>Elsinoaceae</taxon>
        <taxon>Elsinoe</taxon>
    </lineage>
</organism>
<proteinExistence type="predicted"/>
<feature type="domain" description="C2H2-type" evidence="2">
    <location>
        <begin position="38"/>
        <end position="61"/>
    </location>
</feature>
<name>A0A4U7AT66_9PEZI</name>
<comment type="caution">
    <text evidence="3">The sequence shown here is derived from an EMBL/GenBank/DDBJ whole genome shotgun (WGS) entry which is preliminary data.</text>
</comment>
<sequence>MSTSQKLICRWSTCQTQVATHENLIRHLRNQHGLDAQYGCKQCDYTHNDDKSVQAHITTVHGHGAVQEASVTLAAHYVRLRERELGLAARSFNTANVYAKAQPNDEDAAGGSQDIVSEQSQQSQQPHSIASSSSQLAGQVSQGLLEHKEGDELAHKGFIDLGGTNAGHRNTTPQCPYCKQNINADMWSHISSAHKVIIQQDPGTYRRQQRLRRTQDSALEPLNPVQSPFRLSEDAGINSVDMSLLAEDDQAEALELASAGSFSASRASSTVDPQLVAEEFENLRNCMRSNVLQSYCDHTDDLFETKDHEGRSLRVQRDMGEEVPLDDGRAVYAVQDGGLWCCQVTACGATLASRQIMDFHLWCHNDTYHSGYFCGEPSCNRQAGRYTPFTDEVQFQQHIDGNHGGSNYSKSLGRPISRQKVLNSKLAKDLVFVIRRDASDKTVTLPLDQLDAKDTEAGLMMPEDNQAQARTNDHWSTYVGTVSDPVFSTYLNRQFVFVSTRDADRPEVLPSLPMYVVETLYGTEYMREDFAKKYIAWFQYQCTIHATTDLDTLRSAIGPWTHEFPSVVDTSDASDSALTIIQSPEHDAPQSELESEVQSSELEELDQQTQRHYRSLSVATVHHTLPHPYGYANAFKDKSSGYLDDRRRSYRIAKNHKVLQRYGISLTRITTLGNTAVCRGFRYKNEDFECLDSISLSMGTAALILVSSQYEFTFSPRCDYCIHVLSQMSRPLAAIPNPEMFGYIRTGLKKVTRERTGAGSTVDDHESFKSLMSTSQPPLPVKAARVKHALVSNPEHVFFVDFETSLPFGGIPSVPLEVTVRNGKGRIIISCKINEQGVKNVDFETCLGFSSSTPSHIISHVRKFRGPRGNTTPVNARSAREIIDHLKAQGMSANAFWIEYSANSFDRRAMEMLAKQAGIDPASFLPVADNSWDIIYDFRRWLPGLARYRLGDLGRLMIPNNISLQSLHTSIADTDVLYNMVDQWFFRYST</sequence>
<dbReference type="Gene3D" id="3.30.160.60">
    <property type="entry name" value="Classic Zinc Finger"/>
    <property type="match status" value="1"/>
</dbReference>
<dbReference type="EMBL" id="PTQR01000126">
    <property type="protein sequence ID" value="TKX18764.1"/>
    <property type="molecule type" value="Genomic_DNA"/>
</dbReference>
<dbReference type="InterPro" id="IPR012337">
    <property type="entry name" value="RNaseH-like_sf"/>
</dbReference>
<protein>
    <submittedName>
        <fullName evidence="3">Putative nucleic acid binding protein 28</fullName>
    </submittedName>
</protein>
<dbReference type="SUPFAM" id="SSF53098">
    <property type="entry name" value="Ribonuclease H-like"/>
    <property type="match status" value="1"/>
</dbReference>
<feature type="domain" description="C2H2-type" evidence="2">
    <location>
        <begin position="7"/>
        <end position="32"/>
    </location>
</feature>
<evidence type="ECO:0000313" key="4">
    <source>
        <dbReference type="Proteomes" id="UP000308133"/>
    </source>
</evidence>